<dbReference type="Pfam" id="PF22486">
    <property type="entry name" value="MATH_2"/>
    <property type="match status" value="1"/>
</dbReference>
<dbReference type="Gene3D" id="3.30.710.10">
    <property type="entry name" value="Potassium Channel Kv1.1, Chain A"/>
    <property type="match status" value="1"/>
</dbReference>
<dbReference type="Proteomes" id="UP000823388">
    <property type="component" value="Chromosome 8N"/>
</dbReference>
<comment type="pathway">
    <text evidence="1">Protein modification; protein ubiquitination.</text>
</comment>
<evidence type="ECO:0000313" key="5">
    <source>
        <dbReference type="EMBL" id="KAG2558814.1"/>
    </source>
</evidence>
<dbReference type="InterPro" id="IPR000210">
    <property type="entry name" value="BTB/POZ_dom"/>
</dbReference>
<dbReference type="InterPro" id="IPR002083">
    <property type="entry name" value="MATH/TRAF_dom"/>
</dbReference>
<sequence>MAATSASHDAAGVGITAAATVAAGSHVLEVEGYSKTKAAFRVGESIESGEFQVGGHSWLFRFYPSGEDVGDADWVVVFLRLDCTACACWHQEIKAWFSFALLSGHDGERADESMMTRQHTFDRWKHRRTGGGKFVETKLLESPRYLKDGSLRIRCDVTVVREFRPDQATTAVRIPTAPSPDLSRDLGGLLAGGQVGGDVTFEVGGELFTAHRCVLAARSSVLAAELFGAPRNDGGGAASSRIRIDDMEPGVFKALLRFIYTDASPEMEEGCDKVGMARSLLAAAERYDMERLKLICADMLCSYVDASTAATSLQLAKKHGCRRLEEACVRFLRDLLAGVDP</sequence>
<gene>
    <name evidence="5" type="ORF">PVAP13_8NG339400</name>
</gene>
<dbReference type="InterPro" id="IPR011333">
    <property type="entry name" value="SKP1/BTB/POZ_sf"/>
</dbReference>
<dbReference type="SUPFAM" id="SSF54695">
    <property type="entry name" value="POZ domain"/>
    <property type="match status" value="1"/>
</dbReference>
<comment type="similarity">
    <text evidence="2">Belongs to the Tdpoz family.</text>
</comment>
<dbReference type="Pfam" id="PF00651">
    <property type="entry name" value="BTB"/>
    <property type="match status" value="1"/>
</dbReference>
<evidence type="ECO:0000259" key="4">
    <source>
        <dbReference type="PROSITE" id="PS50144"/>
    </source>
</evidence>
<dbReference type="SUPFAM" id="SSF49599">
    <property type="entry name" value="TRAF domain-like"/>
    <property type="match status" value="1"/>
</dbReference>
<dbReference type="InterPro" id="IPR056423">
    <property type="entry name" value="BACK_BPM_SPOP"/>
</dbReference>
<evidence type="ECO:0000256" key="1">
    <source>
        <dbReference type="ARBA" id="ARBA00004906"/>
    </source>
</evidence>
<dbReference type="InterPro" id="IPR045005">
    <property type="entry name" value="BPM1-6"/>
</dbReference>
<dbReference type="OrthoDB" id="6359816at2759"/>
<dbReference type="CDD" id="cd00121">
    <property type="entry name" value="MATH"/>
    <property type="match status" value="1"/>
</dbReference>
<keyword evidence="6" id="KW-1185">Reference proteome</keyword>
<dbReference type="EMBL" id="CM029052">
    <property type="protein sequence ID" value="KAG2558814.1"/>
    <property type="molecule type" value="Genomic_DNA"/>
</dbReference>
<feature type="domain" description="MATH" evidence="4">
    <location>
        <begin position="23"/>
        <end position="157"/>
    </location>
</feature>
<protein>
    <submittedName>
        <fullName evidence="5">Uncharacterized protein</fullName>
    </submittedName>
</protein>
<evidence type="ECO:0000313" key="6">
    <source>
        <dbReference type="Proteomes" id="UP000823388"/>
    </source>
</evidence>
<dbReference type="PANTHER" id="PTHR26379:SF483">
    <property type="entry name" value="OS11G0619800 PROTEIN"/>
    <property type="match status" value="1"/>
</dbReference>
<feature type="domain" description="BTB" evidence="3">
    <location>
        <begin position="197"/>
        <end position="268"/>
    </location>
</feature>
<name>A0A8T0PKN2_PANVG</name>
<dbReference type="PANTHER" id="PTHR26379">
    <property type="entry name" value="BTB/POZ AND MATH DOMAIN-CONTAINING PROTEIN 1"/>
    <property type="match status" value="1"/>
</dbReference>
<dbReference type="InterPro" id="IPR008974">
    <property type="entry name" value="TRAF-like"/>
</dbReference>
<dbReference type="PROSITE" id="PS50097">
    <property type="entry name" value="BTB"/>
    <property type="match status" value="1"/>
</dbReference>
<organism evidence="5 6">
    <name type="scientific">Panicum virgatum</name>
    <name type="common">Blackwell switchgrass</name>
    <dbReference type="NCBI Taxonomy" id="38727"/>
    <lineage>
        <taxon>Eukaryota</taxon>
        <taxon>Viridiplantae</taxon>
        <taxon>Streptophyta</taxon>
        <taxon>Embryophyta</taxon>
        <taxon>Tracheophyta</taxon>
        <taxon>Spermatophyta</taxon>
        <taxon>Magnoliopsida</taxon>
        <taxon>Liliopsida</taxon>
        <taxon>Poales</taxon>
        <taxon>Poaceae</taxon>
        <taxon>PACMAD clade</taxon>
        <taxon>Panicoideae</taxon>
        <taxon>Panicodae</taxon>
        <taxon>Paniceae</taxon>
        <taxon>Panicinae</taxon>
        <taxon>Panicum</taxon>
        <taxon>Panicum sect. Hiantes</taxon>
    </lineage>
</organism>
<dbReference type="PROSITE" id="PS50144">
    <property type="entry name" value="MATH"/>
    <property type="match status" value="1"/>
</dbReference>
<dbReference type="AlphaFoldDB" id="A0A8T0PKN2"/>
<dbReference type="GO" id="GO:0016567">
    <property type="term" value="P:protein ubiquitination"/>
    <property type="evidence" value="ECO:0007669"/>
    <property type="project" value="InterPro"/>
</dbReference>
<dbReference type="SMART" id="SM00225">
    <property type="entry name" value="BTB"/>
    <property type="match status" value="1"/>
</dbReference>
<proteinExistence type="inferred from homology"/>
<accession>A0A8T0PKN2</accession>
<evidence type="ECO:0000259" key="3">
    <source>
        <dbReference type="PROSITE" id="PS50097"/>
    </source>
</evidence>
<reference evidence="5" key="1">
    <citation type="submission" date="2020-05" db="EMBL/GenBank/DDBJ databases">
        <title>WGS assembly of Panicum virgatum.</title>
        <authorList>
            <person name="Lovell J.T."/>
            <person name="Jenkins J."/>
            <person name="Shu S."/>
            <person name="Juenger T.E."/>
            <person name="Schmutz J."/>
        </authorList>
    </citation>
    <scope>NUCLEOTIDE SEQUENCE</scope>
    <source>
        <strain evidence="5">AP13</strain>
    </source>
</reference>
<dbReference type="Gene3D" id="2.60.210.10">
    <property type="entry name" value="Apoptosis, Tumor Necrosis Factor Receptor Associated Protein 2, Chain A"/>
    <property type="match status" value="1"/>
</dbReference>
<evidence type="ECO:0000256" key="2">
    <source>
        <dbReference type="ARBA" id="ARBA00010846"/>
    </source>
</evidence>
<dbReference type="Pfam" id="PF24570">
    <property type="entry name" value="BACK_BPM_SPOP"/>
    <property type="match status" value="1"/>
</dbReference>
<comment type="caution">
    <text evidence="5">The sequence shown here is derived from an EMBL/GenBank/DDBJ whole genome shotgun (WGS) entry which is preliminary data.</text>
</comment>